<sequence length="812" mass="92344">MDEVTATERGGAQIRWADNHFVPTTLKATGLRVQLNHLSFRCPNPIPCHSKLWVLHTTSIHDVAVDYCGCERQIPQYKQFLWHGWYPASQKVVQTCATFPLLEMLHLLSLVSKTSTYHFYHTLEKMTDNTGLDTPPSRRMALMRMLIQWWHLKLLKRSGRVHDVKGPEGTQPGDLAVLCPSCPRPGINLPPDWAQALPHLQFLYLLLICIDANFCLKNQMVSSYLRDPGLGIGWAYLTAREPYEAYVWTRATDADISTCVEFSAMKKSNTKFSKGLRRSEMVLPTCVGNMSKGERYANIDPLAAAAIQQFSNLLWVVISYDIACQWIKTIFTCMTSHWPANLWFNPDIRITPVVPKFHEPDHKQERHEQFSFNLVSGVRLSDGECPERIWAAHNALGNSTKMAGPGTQQDLIDDHLGFWNWLKYCKMDLTEDEVHKELAEEEEARRRNGGQVLHDMSPSAFIKFGFAIEESQLLQLITESEELDYSSSGVSAEGVKLWLPSSVPPDRRGQVCDTSLSDMEELLRTAQCHDALNSIRHILRLKMRMVEYKNKNICGQQDGTRSRAGIDAIHERALAAAVKYRRAREAKLRCAGSGDWKQVLRKLEDGDIRSYQDPDRLHQGTGRRGMNEDSWEPRVGTDAPEQGIELHQDDREKHDGTGQTWHSLSWIWTTAKISLDDGADENNDEVLQSEWCRSRARAHRSREEVLLLREEMCRTLKFLECTRDVDEALRKALDAYAAVQTDLQCCLTVAFRDLWSTALDDAHAADEALQDGSDQDEDGDSDGSDDEDVGIWNGEEEQDEDDEDKDEEAIVV</sequence>
<dbReference type="Pfam" id="PF18803">
    <property type="entry name" value="CxC2"/>
    <property type="match status" value="1"/>
</dbReference>
<accession>A0A2H3BHC2</accession>
<feature type="compositionally biased region" description="Acidic residues" evidence="1">
    <location>
        <begin position="773"/>
        <end position="812"/>
    </location>
</feature>
<feature type="region of interest" description="Disordered" evidence="1">
    <location>
        <begin position="610"/>
        <end position="638"/>
    </location>
</feature>
<dbReference type="InterPro" id="IPR040521">
    <property type="entry name" value="KDZ"/>
</dbReference>
<organism evidence="3 4">
    <name type="scientific">Armillaria solidipes</name>
    <dbReference type="NCBI Taxonomy" id="1076256"/>
    <lineage>
        <taxon>Eukaryota</taxon>
        <taxon>Fungi</taxon>
        <taxon>Dikarya</taxon>
        <taxon>Basidiomycota</taxon>
        <taxon>Agaricomycotina</taxon>
        <taxon>Agaricomycetes</taxon>
        <taxon>Agaricomycetidae</taxon>
        <taxon>Agaricales</taxon>
        <taxon>Marasmiineae</taxon>
        <taxon>Physalacriaceae</taxon>
        <taxon>Armillaria</taxon>
    </lineage>
</organism>
<dbReference type="Proteomes" id="UP000218334">
    <property type="component" value="Unassembled WGS sequence"/>
</dbReference>
<gene>
    <name evidence="3" type="ORF">ARMSODRAFT_978246</name>
</gene>
<proteinExistence type="predicted"/>
<evidence type="ECO:0000256" key="1">
    <source>
        <dbReference type="SAM" id="MobiDB-lite"/>
    </source>
</evidence>
<name>A0A2H3BHC2_9AGAR</name>
<evidence type="ECO:0000313" key="4">
    <source>
        <dbReference type="Proteomes" id="UP000218334"/>
    </source>
</evidence>
<keyword evidence="4" id="KW-1185">Reference proteome</keyword>
<evidence type="ECO:0000259" key="2">
    <source>
        <dbReference type="Pfam" id="PF18803"/>
    </source>
</evidence>
<dbReference type="STRING" id="1076256.A0A2H3BHC2"/>
<protein>
    <recommendedName>
        <fullName evidence="2">CxC2-like cysteine cluster KDZ transposase-associated domain-containing protein</fullName>
    </recommendedName>
</protein>
<dbReference type="AlphaFoldDB" id="A0A2H3BHC2"/>
<dbReference type="Pfam" id="PF18758">
    <property type="entry name" value="KDZ"/>
    <property type="match status" value="1"/>
</dbReference>
<evidence type="ECO:0000313" key="3">
    <source>
        <dbReference type="EMBL" id="PBK65438.1"/>
    </source>
</evidence>
<dbReference type="InterPro" id="IPR041457">
    <property type="entry name" value="CxC2_KDZ-assoc"/>
</dbReference>
<reference evidence="4" key="1">
    <citation type="journal article" date="2017" name="Nat. Ecol. Evol.">
        <title>Genome expansion and lineage-specific genetic innovations in the forest pathogenic fungi Armillaria.</title>
        <authorList>
            <person name="Sipos G."/>
            <person name="Prasanna A.N."/>
            <person name="Walter M.C."/>
            <person name="O'Connor E."/>
            <person name="Balint B."/>
            <person name="Krizsan K."/>
            <person name="Kiss B."/>
            <person name="Hess J."/>
            <person name="Varga T."/>
            <person name="Slot J."/>
            <person name="Riley R."/>
            <person name="Boka B."/>
            <person name="Rigling D."/>
            <person name="Barry K."/>
            <person name="Lee J."/>
            <person name="Mihaltcheva S."/>
            <person name="LaButti K."/>
            <person name="Lipzen A."/>
            <person name="Waldron R."/>
            <person name="Moloney N.M."/>
            <person name="Sperisen C."/>
            <person name="Kredics L."/>
            <person name="Vagvoelgyi C."/>
            <person name="Patrignani A."/>
            <person name="Fitzpatrick D."/>
            <person name="Nagy I."/>
            <person name="Doyle S."/>
            <person name="Anderson J.B."/>
            <person name="Grigoriev I.V."/>
            <person name="Gueldener U."/>
            <person name="Muensterkoetter M."/>
            <person name="Nagy L.G."/>
        </authorList>
    </citation>
    <scope>NUCLEOTIDE SEQUENCE [LARGE SCALE GENOMIC DNA]</scope>
    <source>
        <strain evidence="4">28-4</strain>
    </source>
</reference>
<feature type="domain" description="CxC2-like cysteine cluster KDZ transposase-associated" evidence="2">
    <location>
        <begin position="26"/>
        <end position="131"/>
    </location>
</feature>
<dbReference type="EMBL" id="KZ293445">
    <property type="protein sequence ID" value="PBK65438.1"/>
    <property type="molecule type" value="Genomic_DNA"/>
</dbReference>
<feature type="region of interest" description="Disordered" evidence="1">
    <location>
        <begin position="766"/>
        <end position="812"/>
    </location>
</feature>